<name>A0ABQ0A719_9GAMM</name>
<dbReference type="HAMAP" id="MF_01102">
    <property type="entry name" value="MnmC"/>
    <property type="match status" value="1"/>
</dbReference>
<evidence type="ECO:0000256" key="8">
    <source>
        <dbReference type="ARBA" id="ARBA00023002"/>
    </source>
</evidence>
<evidence type="ECO:0000259" key="11">
    <source>
        <dbReference type="Pfam" id="PF01266"/>
    </source>
</evidence>
<dbReference type="Gene3D" id="3.40.50.150">
    <property type="entry name" value="Vaccinia Virus protein VP39"/>
    <property type="match status" value="1"/>
</dbReference>
<comment type="similarity">
    <text evidence="10">In the C-terminal section; belongs to the DAO family.</text>
</comment>
<evidence type="ECO:0000256" key="4">
    <source>
        <dbReference type="ARBA" id="ARBA00022679"/>
    </source>
</evidence>
<comment type="similarity">
    <text evidence="10">In the N-terminal section; belongs to the methyltransferase superfamily. tRNA (mnm(5)s(2)U34)-methyltransferase family.</text>
</comment>
<dbReference type="InterPro" id="IPR017610">
    <property type="entry name" value="tRNA_S-uridine_synth_MnmC_C"/>
</dbReference>
<protein>
    <recommendedName>
        <fullName evidence="10">tRNA 5-methylaminomethyl-2-thiouridine biosynthesis bifunctional protein MnmC</fullName>
        <shortName evidence="10">tRNA mnm(5)s(2)U biosynthesis bifunctional protein</shortName>
    </recommendedName>
    <domain>
        <recommendedName>
            <fullName evidence="10">tRNA (mnm(5)s(2)U34)-methyltransferase</fullName>
            <ecNumber evidence="10">2.1.1.61</ecNumber>
        </recommendedName>
    </domain>
    <domain>
        <recommendedName>
            <fullName evidence="10">FAD-dependent cmnm(5)s(2)U34 oxidoreductase</fullName>
            <ecNumber evidence="10">1.5.-.-</ecNumber>
        </recommendedName>
    </domain>
</protein>
<accession>A0ABQ0A719</accession>
<keyword evidence="6 10" id="KW-0819">tRNA processing</keyword>
<keyword evidence="3 10" id="KW-0285">Flavoprotein</keyword>
<feature type="region of interest" description="tRNA (mnm(5)s(2)U34)-methyltransferase" evidence="10">
    <location>
        <begin position="1"/>
        <end position="251"/>
    </location>
</feature>
<dbReference type="EC" id="1.5.-.-" evidence="10"/>
<evidence type="ECO:0000256" key="7">
    <source>
        <dbReference type="ARBA" id="ARBA00022827"/>
    </source>
</evidence>
<dbReference type="Pfam" id="PF01266">
    <property type="entry name" value="DAO"/>
    <property type="match status" value="1"/>
</dbReference>
<keyword evidence="5 10" id="KW-0949">S-adenosyl-L-methionine</keyword>
<evidence type="ECO:0000256" key="1">
    <source>
        <dbReference type="ARBA" id="ARBA00022490"/>
    </source>
</evidence>
<evidence type="ECO:0000256" key="10">
    <source>
        <dbReference type="HAMAP-Rule" id="MF_01102"/>
    </source>
</evidence>
<keyword evidence="2 10" id="KW-0489">Methyltransferase</keyword>
<evidence type="ECO:0000313" key="13">
    <source>
        <dbReference type="EMBL" id="GAA6167454.1"/>
    </source>
</evidence>
<reference evidence="13 14" key="1">
    <citation type="submission" date="2024-04" db="EMBL/GenBank/DDBJ databases">
        <title>Draft genome sequence of Sessilibacter corallicola NBRC 116591.</title>
        <authorList>
            <person name="Miyakawa T."/>
            <person name="Kusuya Y."/>
            <person name="Miura T."/>
        </authorList>
    </citation>
    <scope>NUCLEOTIDE SEQUENCE [LARGE SCALE GENOMIC DNA]</scope>
    <source>
        <strain evidence="13 14">KU-00831-HH</strain>
    </source>
</reference>
<evidence type="ECO:0000256" key="5">
    <source>
        <dbReference type="ARBA" id="ARBA00022691"/>
    </source>
</evidence>
<dbReference type="SUPFAM" id="SSF51905">
    <property type="entry name" value="FAD/NAD(P)-binding domain"/>
    <property type="match status" value="1"/>
</dbReference>
<evidence type="ECO:0000313" key="14">
    <source>
        <dbReference type="Proteomes" id="UP001465153"/>
    </source>
</evidence>
<dbReference type="EMBL" id="BAABWN010000003">
    <property type="protein sequence ID" value="GAA6167454.1"/>
    <property type="molecule type" value="Genomic_DNA"/>
</dbReference>
<comment type="subcellular location">
    <subcellularLocation>
        <location evidence="10">Cytoplasm</location>
    </subcellularLocation>
</comment>
<feature type="domain" description="MnmC-like methyltransferase" evidence="12">
    <location>
        <begin position="117"/>
        <end position="249"/>
    </location>
</feature>
<dbReference type="Proteomes" id="UP001465153">
    <property type="component" value="Unassembled WGS sequence"/>
</dbReference>
<evidence type="ECO:0000256" key="2">
    <source>
        <dbReference type="ARBA" id="ARBA00022603"/>
    </source>
</evidence>
<dbReference type="RefSeq" id="WP_353302086.1">
    <property type="nucleotide sequence ID" value="NZ_BAABWN010000003.1"/>
</dbReference>
<dbReference type="InterPro" id="IPR023032">
    <property type="entry name" value="tRNA_MAMT_biosynth_bifunc_MnmC"/>
</dbReference>
<gene>
    <name evidence="10 13" type="primary">mnmC</name>
    <name evidence="13" type="ORF">NBRC116591_12640</name>
</gene>
<evidence type="ECO:0000256" key="9">
    <source>
        <dbReference type="ARBA" id="ARBA00023268"/>
    </source>
</evidence>
<dbReference type="InterPro" id="IPR036188">
    <property type="entry name" value="FAD/NAD-bd_sf"/>
</dbReference>
<dbReference type="InterPro" id="IPR029063">
    <property type="entry name" value="SAM-dependent_MTases_sf"/>
</dbReference>
<keyword evidence="4 10" id="KW-0808">Transferase</keyword>
<comment type="catalytic activity">
    <reaction evidence="10">
        <text>5-aminomethyl-2-thiouridine(34) in tRNA + S-adenosyl-L-methionine = 5-methylaminomethyl-2-thiouridine(34) in tRNA + S-adenosyl-L-homocysteine + H(+)</text>
        <dbReference type="Rhea" id="RHEA:19569"/>
        <dbReference type="Rhea" id="RHEA-COMP:10195"/>
        <dbReference type="Rhea" id="RHEA-COMP:10197"/>
        <dbReference type="ChEBI" id="CHEBI:15378"/>
        <dbReference type="ChEBI" id="CHEBI:57856"/>
        <dbReference type="ChEBI" id="CHEBI:59789"/>
        <dbReference type="ChEBI" id="CHEBI:74454"/>
        <dbReference type="ChEBI" id="CHEBI:74455"/>
        <dbReference type="EC" id="2.1.1.61"/>
    </reaction>
</comment>
<comment type="cofactor">
    <cofactor evidence="10">
        <name>FAD</name>
        <dbReference type="ChEBI" id="CHEBI:57692"/>
    </cofactor>
</comment>
<evidence type="ECO:0000259" key="12">
    <source>
        <dbReference type="Pfam" id="PF05430"/>
    </source>
</evidence>
<dbReference type="NCBIfam" id="NF033855">
    <property type="entry name" value="tRNA_MNMC2"/>
    <property type="match status" value="1"/>
</dbReference>
<keyword evidence="8 10" id="KW-0560">Oxidoreductase</keyword>
<dbReference type="PANTHER" id="PTHR13847:SF283">
    <property type="entry name" value="TRNA 5-METHYLAMINOMETHYL-2-THIOURIDINE BIOSYNTHESIS BIFUNCTIONAL PROTEIN MNMC"/>
    <property type="match status" value="1"/>
</dbReference>
<dbReference type="NCBIfam" id="TIGR03197">
    <property type="entry name" value="MnmC_Cterm"/>
    <property type="match status" value="1"/>
</dbReference>
<keyword evidence="7 10" id="KW-0274">FAD</keyword>
<dbReference type="InterPro" id="IPR008471">
    <property type="entry name" value="MnmC-like_methylTransf"/>
</dbReference>
<dbReference type="EC" id="2.1.1.61" evidence="10"/>
<dbReference type="InterPro" id="IPR006076">
    <property type="entry name" value="FAD-dep_OxRdtase"/>
</dbReference>
<dbReference type="Gene3D" id="3.30.9.10">
    <property type="entry name" value="D-Amino Acid Oxidase, subunit A, domain 2"/>
    <property type="match status" value="1"/>
</dbReference>
<comment type="caution">
    <text evidence="13">The sequence shown here is derived from an EMBL/GenBank/DDBJ whole genome shotgun (WGS) entry which is preliminary data.</text>
</comment>
<proteinExistence type="inferred from homology"/>
<organism evidence="13 14">
    <name type="scientific">Sessilibacter corallicola</name>
    <dbReference type="NCBI Taxonomy" id="2904075"/>
    <lineage>
        <taxon>Bacteria</taxon>
        <taxon>Pseudomonadati</taxon>
        <taxon>Pseudomonadota</taxon>
        <taxon>Gammaproteobacteria</taxon>
        <taxon>Cellvibrionales</taxon>
        <taxon>Cellvibrionaceae</taxon>
        <taxon>Sessilibacter</taxon>
    </lineage>
</organism>
<dbReference type="InterPro" id="IPR047785">
    <property type="entry name" value="tRNA_MNMC2"/>
</dbReference>
<keyword evidence="9 10" id="KW-0511">Multifunctional enzyme</keyword>
<keyword evidence="14" id="KW-1185">Reference proteome</keyword>
<evidence type="ECO:0000256" key="6">
    <source>
        <dbReference type="ARBA" id="ARBA00022694"/>
    </source>
</evidence>
<dbReference type="PANTHER" id="PTHR13847">
    <property type="entry name" value="SARCOSINE DEHYDROGENASE-RELATED"/>
    <property type="match status" value="1"/>
</dbReference>
<evidence type="ECO:0000256" key="3">
    <source>
        <dbReference type="ARBA" id="ARBA00022630"/>
    </source>
</evidence>
<dbReference type="Gene3D" id="3.50.50.60">
    <property type="entry name" value="FAD/NAD(P)-binding domain"/>
    <property type="match status" value="1"/>
</dbReference>
<dbReference type="Pfam" id="PF05430">
    <property type="entry name" value="Methyltransf_30"/>
    <property type="match status" value="1"/>
</dbReference>
<feature type="domain" description="FAD dependent oxidoreductase" evidence="11">
    <location>
        <begin position="307"/>
        <end position="673"/>
    </location>
</feature>
<comment type="function">
    <text evidence="10">Catalyzes the last two steps in the biosynthesis of 5-methylaminomethyl-2-thiouridine (mnm(5)s(2)U) at the wobble position (U34) in tRNA. Catalyzes the FAD-dependent demodification of cmnm(5)s(2)U34 to nm(5)s(2)U34, followed by the transfer of a methyl group from S-adenosyl-L-methionine to nm(5)s(2)U34, to form mnm(5)s(2)U34.</text>
</comment>
<feature type="region of interest" description="FAD-dependent cmnm(5)s(2)U34 oxidoreductase" evidence="10">
    <location>
        <begin position="310"/>
        <end position="706"/>
    </location>
</feature>
<sequence>MTDSPPTFSYAQLNWDEQGQPISSVFGDVYFSKTDGLGETEYVFLHHNQLAQRWQALSENESFVIGETGFGTGLNFLCAWNTWLQTAPASGQLHFVSVERYPLSLESLEKSLELWPQLKPLSDQLIHQYPKCLVEGVHRLEFANVSLTLIIGDAVSGFKELQASFHPDYSGGFAGSSMDAWFLDGFAPSKNPQMWSQDLFEIIARLSKPQTTFATFTSAGLVRRGLAAVGFSVVKEKGYGNKREMIRGVFDPALIEASEPELVKSEFLEQTAEPRKPIVVRCQETPWQVTGETPEKYQCHRWQEKTVAVIGGGLAGCISAYALSQRGFDVQIFESQDDIAQAASGNPQGVVYARMSPETGSLPNFNLQALQAAERFYVPFWSDYPSIGKRCGVLQLAFNDKQQALQDQISARFGHQDLFSTLDSTAASELAGVSLNHGGLYFPDCGWVHPRNLCRTLLAQKDIPVQASCTVTKIKFEHGLWTLFDDRKTPLGQFSHVVVANAKDALALKQSQHLPLRSVRGQVSFVPSTAMSSQLNMVVCSEGYLAPADASGHHCLGATFNPKSEDLTVFEHDHLANFAHIDQFSHELGQDLAPKAISDIRGRAAIRCTTPDYLPIVGPLPIPKRFDERFDRLRKNARQHIPCAGSYYPGLYTSVGYGSRALAYLPLATQLLVAHMNHEPNPIGFELARALHPARFLIRDIARNKR</sequence>
<keyword evidence="1 10" id="KW-0963">Cytoplasm</keyword>